<evidence type="ECO:0000259" key="9">
    <source>
        <dbReference type="Pfam" id="PF00155"/>
    </source>
</evidence>
<comment type="subunit">
    <text evidence="3">Homodimer.</text>
</comment>
<dbReference type="CDD" id="cd00609">
    <property type="entry name" value="AAT_like"/>
    <property type="match status" value="1"/>
</dbReference>
<accession>A0A2K2G5Y1</accession>
<dbReference type="InterPro" id="IPR015421">
    <property type="entry name" value="PyrdxlP-dep_Trfase_major"/>
</dbReference>
<dbReference type="AlphaFoldDB" id="A0A2K2G5Y1"/>
<keyword evidence="11" id="KW-1185">Reference proteome</keyword>
<comment type="similarity">
    <text evidence="2">Belongs to the class-I pyridoxal-phosphate-dependent aminotransferase family.</text>
</comment>
<dbReference type="PANTHER" id="PTHR43807:SF20">
    <property type="entry name" value="FI04487P"/>
    <property type="match status" value="1"/>
</dbReference>
<dbReference type="GO" id="GO:0016212">
    <property type="term" value="F:kynurenine-oxoglutarate transaminase activity"/>
    <property type="evidence" value="ECO:0007669"/>
    <property type="project" value="TreeGrafter"/>
</dbReference>
<dbReference type="InterPro" id="IPR051326">
    <property type="entry name" value="Kynurenine-oxoglutarate_AT"/>
</dbReference>
<dbReference type="Gene3D" id="3.90.1150.10">
    <property type="entry name" value="Aspartate Aminotransferase, domain 1"/>
    <property type="match status" value="1"/>
</dbReference>
<evidence type="ECO:0000256" key="6">
    <source>
        <dbReference type="ARBA" id="ARBA00022679"/>
    </source>
</evidence>
<keyword evidence="5 10" id="KW-0032">Aminotransferase</keyword>
<dbReference type="InterPro" id="IPR004839">
    <property type="entry name" value="Aminotransferase_I/II_large"/>
</dbReference>
<evidence type="ECO:0000256" key="2">
    <source>
        <dbReference type="ARBA" id="ARBA00007441"/>
    </source>
</evidence>
<dbReference type="EMBL" id="LYMM01000002">
    <property type="protein sequence ID" value="PNU06388.1"/>
    <property type="molecule type" value="Genomic_DNA"/>
</dbReference>
<dbReference type="GO" id="GO:0004069">
    <property type="term" value="F:L-aspartate:2-oxoglutarate aminotransferase activity"/>
    <property type="evidence" value="ECO:0007669"/>
    <property type="project" value="UniProtKB-EC"/>
</dbReference>
<protein>
    <recommendedName>
        <fullName evidence="4">aspartate transaminase</fullName>
        <ecNumber evidence="4">2.6.1.1</ecNumber>
    </recommendedName>
</protein>
<proteinExistence type="inferred from homology"/>
<evidence type="ECO:0000256" key="7">
    <source>
        <dbReference type="ARBA" id="ARBA00022898"/>
    </source>
</evidence>
<evidence type="ECO:0000256" key="8">
    <source>
        <dbReference type="ARBA" id="ARBA00049185"/>
    </source>
</evidence>
<comment type="catalytic activity">
    <reaction evidence="8">
        <text>L-aspartate + 2-oxoglutarate = oxaloacetate + L-glutamate</text>
        <dbReference type="Rhea" id="RHEA:21824"/>
        <dbReference type="ChEBI" id="CHEBI:16452"/>
        <dbReference type="ChEBI" id="CHEBI:16810"/>
        <dbReference type="ChEBI" id="CHEBI:29985"/>
        <dbReference type="ChEBI" id="CHEBI:29991"/>
        <dbReference type="EC" id="2.6.1.1"/>
    </reaction>
</comment>
<evidence type="ECO:0000313" key="11">
    <source>
        <dbReference type="Proteomes" id="UP000236327"/>
    </source>
</evidence>
<evidence type="ECO:0000256" key="3">
    <source>
        <dbReference type="ARBA" id="ARBA00011738"/>
    </source>
</evidence>
<evidence type="ECO:0000256" key="1">
    <source>
        <dbReference type="ARBA" id="ARBA00001933"/>
    </source>
</evidence>
<dbReference type="GO" id="GO:0030170">
    <property type="term" value="F:pyridoxal phosphate binding"/>
    <property type="evidence" value="ECO:0007669"/>
    <property type="project" value="InterPro"/>
</dbReference>
<dbReference type="Pfam" id="PF00155">
    <property type="entry name" value="Aminotran_1_2"/>
    <property type="match status" value="1"/>
</dbReference>
<dbReference type="Proteomes" id="UP000236327">
    <property type="component" value="Unassembled WGS sequence"/>
</dbReference>
<comment type="caution">
    <text evidence="10">The sequence shown here is derived from an EMBL/GenBank/DDBJ whole genome shotgun (WGS) entry which is preliminary data.</text>
</comment>
<evidence type="ECO:0000256" key="5">
    <source>
        <dbReference type="ARBA" id="ARBA00022576"/>
    </source>
</evidence>
<dbReference type="NCBIfam" id="NF006488">
    <property type="entry name" value="PRK08912.1"/>
    <property type="match status" value="1"/>
</dbReference>
<evidence type="ECO:0000313" key="10">
    <source>
        <dbReference type="EMBL" id="PNU06388.1"/>
    </source>
</evidence>
<feature type="domain" description="Aminotransferase class I/classII large" evidence="9">
    <location>
        <begin position="32"/>
        <end position="384"/>
    </location>
</feature>
<dbReference type="InterPro" id="IPR015424">
    <property type="entry name" value="PyrdxlP-dep_Trfase"/>
</dbReference>
<organism evidence="10 11">
    <name type="scientific">Novosphingobium guangzhouense</name>
    <dbReference type="NCBI Taxonomy" id="1850347"/>
    <lineage>
        <taxon>Bacteria</taxon>
        <taxon>Pseudomonadati</taxon>
        <taxon>Pseudomonadota</taxon>
        <taxon>Alphaproteobacteria</taxon>
        <taxon>Sphingomonadales</taxon>
        <taxon>Sphingomonadaceae</taxon>
        <taxon>Novosphingobium</taxon>
    </lineage>
</organism>
<dbReference type="RefSeq" id="WP_211294935.1">
    <property type="nucleotide sequence ID" value="NZ_LYMM01000002.1"/>
</dbReference>
<reference evidence="10 11" key="1">
    <citation type="submission" date="2016-05" db="EMBL/GenBank/DDBJ databases">
        <title>Complete genome sequence of Novosphingobium guangzhouense SA925(T).</title>
        <authorList>
            <person name="Sha S."/>
        </authorList>
    </citation>
    <scope>NUCLEOTIDE SEQUENCE [LARGE SCALE GENOMIC DNA]</scope>
    <source>
        <strain evidence="10 11">SA925</strain>
    </source>
</reference>
<gene>
    <name evidence="10" type="ORF">A8V01_02215</name>
</gene>
<keyword evidence="6 10" id="KW-0808">Transferase</keyword>
<dbReference type="FunFam" id="3.40.640.10:FF:000033">
    <property type="entry name" value="Aspartate aminotransferase"/>
    <property type="match status" value="1"/>
</dbReference>
<dbReference type="PANTHER" id="PTHR43807">
    <property type="entry name" value="FI04487P"/>
    <property type="match status" value="1"/>
</dbReference>
<name>A0A2K2G5Y1_9SPHN</name>
<comment type="cofactor">
    <cofactor evidence="1">
        <name>pyridoxal 5'-phosphate</name>
        <dbReference type="ChEBI" id="CHEBI:597326"/>
    </cofactor>
</comment>
<keyword evidence="7" id="KW-0663">Pyridoxal phosphate</keyword>
<evidence type="ECO:0000256" key="4">
    <source>
        <dbReference type="ARBA" id="ARBA00012753"/>
    </source>
</evidence>
<dbReference type="SUPFAM" id="SSF53383">
    <property type="entry name" value="PLP-dependent transferases"/>
    <property type="match status" value="1"/>
</dbReference>
<sequence length="391" mass="41345">MKTISRIHPVYAEMGTTVFERMSALAREVGAINLGQGFPDGPPPAALLDAASRALHERSNQYPPSAGLPELRAAVCAHYARTQGLDLAPAQVTVTSGATEAIAAAVLALVAPGDEVILFQPAYDAYAPMVRRAGGVPVSVLLEPPHYRYEAAALEAAVTPRTRVIMLNDPLNPAGTVAGEAELAAIAAFCIAHDLVAICDEVWEQVRFDGRTHRSLMACEGMAGRVVKIGSAGKIFGLTGWKIGWMAAQGDLAVALGRVHQFLTFTTAVPLQWAVAEGLGRGDILDALHAEWSASRDRLKRGLEAAGLVVLPNAATWFLCIDLAASGIALSDAEFSERALREAGVATVPVSALYAGGSERTPTHIVRLCYTKPDAVLDEALTRIAAWVRSL</sequence>
<dbReference type="EC" id="2.6.1.1" evidence="4"/>
<dbReference type="InterPro" id="IPR015422">
    <property type="entry name" value="PyrdxlP-dep_Trfase_small"/>
</dbReference>
<dbReference type="Gene3D" id="3.40.640.10">
    <property type="entry name" value="Type I PLP-dependent aspartate aminotransferase-like (Major domain)"/>
    <property type="match status" value="1"/>
</dbReference>
<dbReference type="GO" id="GO:0005737">
    <property type="term" value="C:cytoplasm"/>
    <property type="evidence" value="ECO:0007669"/>
    <property type="project" value="TreeGrafter"/>
</dbReference>